<organism evidence="5 6">
    <name type="scientific">Pukyongia salina</name>
    <dbReference type="NCBI Taxonomy" id="2094025"/>
    <lineage>
        <taxon>Bacteria</taxon>
        <taxon>Pseudomonadati</taxon>
        <taxon>Bacteroidota</taxon>
        <taxon>Flavobacteriia</taxon>
        <taxon>Flavobacteriales</taxon>
        <taxon>Flavobacteriaceae</taxon>
        <taxon>Pukyongia</taxon>
    </lineage>
</organism>
<keyword evidence="3 4" id="KW-0012">Acyltransferase</keyword>
<dbReference type="KEGG" id="aue:C5O00_06625"/>
<proteinExistence type="inferred from homology"/>
<dbReference type="PANTHER" id="PTHR30098:SF2">
    <property type="entry name" value="LEUCYL_PHENYLALANYL-TRNA--PROTEIN TRANSFERASE"/>
    <property type="match status" value="1"/>
</dbReference>
<evidence type="ECO:0000256" key="1">
    <source>
        <dbReference type="ARBA" id="ARBA00022490"/>
    </source>
</evidence>
<comment type="catalytic activity">
    <reaction evidence="4">
        <text>L-phenylalanyl-tRNA(Phe) + an N-terminal L-alpha-aminoacyl-[protein] = an N-terminal L-phenylalanyl-L-alpha-aminoacyl-[protein] + tRNA(Phe)</text>
        <dbReference type="Rhea" id="RHEA:43632"/>
        <dbReference type="Rhea" id="RHEA-COMP:9668"/>
        <dbReference type="Rhea" id="RHEA-COMP:9699"/>
        <dbReference type="Rhea" id="RHEA-COMP:10636"/>
        <dbReference type="Rhea" id="RHEA-COMP:10637"/>
        <dbReference type="ChEBI" id="CHEBI:78442"/>
        <dbReference type="ChEBI" id="CHEBI:78531"/>
        <dbReference type="ChEBI" id="CHEBI:78597"/>
        <dbReference type="ChEBI" id="CHEBI:83561"/>
        <dbReference type="EC" id="2.3.2.6"/>
    </reaction>
</comment>
<reference evidence="5 6" key="1">
    <citation type="submission" date="2018-02" db="EMBL/GenBank/DDBJ databases">
        <title>Genomic analysis of the strain RR4-38 isolated from a seawater recirculating aquaculture system.</title>
        <authorList>
            <person name="Kim Y.-S."/>
            <person name="Jang Y.H."/>
            <person name="Kim K.-H."/>
        </authorList>
    </citation>
    <scope>NUCLEOTIDE SEQUENCE [LARGE SCALE GENOMIC DNA]</scope>
    <source>
        <strain evidence="5 6">RR4-38</strain>
    </source>
</reference>
<name>A0A2S0HWE2_9FLAO</name>
<evidence type="ECO:0000313" key="6">
    <source>
        <dbReference type="Proteomes" id="UP000238442"/>
    </source>
</evidence>
<comment type="function">
    <text evidence="4">Functions in the N-end rule pathway of protein degradation where it conjugates Leu, Phe and, less efficiently, Met from aminoacyl-tRNAs to the N-termini of proteins containing an N-terminal arginine or lysine.</text>
</comment>
<dbReference type="GO" id="GO:0005737">
    <property type="term" value="C:cytoplasm"/>
    <property type="evidence" value="ECO:0007669"/>
    <property type="project" value="UniProtKB-SubCell"/>
</dbReference>
<dbReference type="AlphaFoldDB" id="A0A2S0HWE2"/>
<dbReference type="Pfam" id="PF03588">
    <property type="entry name" value="Leu_Phe_trans"/>
    <property type="match status" value="1"/>
</dbReference>
<accession>A0A2S0HWE2</accession>
<dbReference type="EMBL" id="CP027062">
    <property type="protein sequence ID" value="AVI50864.1"/>
    <property type="molecule type" value="Genomic_DNA"/>
</dbReference>
<evidence type="ECO:0000313" key="5">
    <source>
        <dbReference type="EMBL" id="AVI50864.1"/>
    </source>
</evidence>
<evidence type="ECO:0000256" key="4">
    <source>
        <dbReference type="HAMAP-Rule" id="MF_00688"/>
    </source>
</evidence>
<dbReference type="InterPro" id="IPR004616">
    <property type="entry name" value="Leu/Phe-tRNA_Trfase"/>
</dbReference>
<gene>
    <name evidence="4" type="primary">aat</name>
    <name evidence="5" type="ORF">C5O00_06625</name>
</gene>
<dbReference type="InterPro" id="IPR016181">
    <property type="entry name" value="Acyl_CoA_acyltransferase"/>
</dbReference>
<dbReference type="Proteomes" id="UP000238442">
    <property type="component" value="Chromosome"/>
</dbReference>
<dbReference type="EC" id="2.3.2.6" evidence="4"/>
<evidence type="ECO:0000256" key="3">
    <source>
        <dbReference type="ARBA" id="ARBA00023315"/>
    </source>
</evidence>
<dbReference type="HAMAP" id="MF_00688">
    <property type="entry name" value="Leu_Phe_trans"/>
    <property type="match status" value="1"/>
</dbReference>
<dbReference type="InterPro" id="IPR042221">
    <property type="entry name" value="Leu/Phe-tRNA_Trfase_N"/>
</dbReference>
<sequence length="214" mass="24394">MYFLTEKLWFPDVSEADSDGLLAVGGDLSVERLKLAYRSGIFPWYGDAQPIMWWSPNPRMLLFPDKLHVSKNLQKKINKGIFTVTYNKNFAEVIRQCANVPRPDQGGTWITEDMEAAYFKLHQEGIATSVEVWLDGNLVGGLYGVDLSEKKIFCGESMFSGVSDASKIALYHLVEELKKKAYKFIDCQMYTDHLARMGAEEVPREQFVGYLSER</sequence>
<dbReference type="GO" id="GO:0008914">
    <property type="term" value="F:leucyl-tRNA--protein transferase activity"/>
    <property type="evidence" value="ECO:0007669"/>
    <property type="project" value="UniProtKB-UniRule"/>
</dbReference>
<protein>
    <recommendedName>
        <fullName evidence="4">Leucyl/phenylalanyl-tRNA--protein transferase</fullName>
        <ecNumber evidence="4">2.3.2.6</ecNumber>
    </recommendedName>
    <alternativeName>
        <fullName evidence="4">L/F-transferase</fullName>
    </alternativeName>
    <alternativeName>
        <fullName evidence="4">Leucyltransferase</fullName>
    </alternativeName>
    <alternativeName>
        <fullName evidence="4">Phenyalanyltransferase</fullName>
    </alternativeName>
</protein>
<dbReference type="PANTHER" id="PTHR30098">
    <property type="entry name" value="LEUCYL/PHENYLALANYL-TRNA--PROTEIN TRANSFERASE"/>
    <property type="match status" value="1"/>
</dbReference>
<dbReference type="Gene3D" id="3.30.70.3550">
    <property type="entry name" value="Leucyl/phenylalanyl-tRNA-protein transferase, N-terminal domain"/>
    <property type="match status" value="1"/>
</dbReference>
<keyword evidence="1 4" id="KW-0963">Cytoplasm</keyword>
<dbReference type="InterPro" id="IPR042203">
    <property type="entry name" value="Leu/Phe-tRNA_Trfase_C"/>
</dbReference>
<dbReference type="SUPFAM" id="SSF55729">
    <property type="entry name" value="Acyl-CoA N-acyltransferases (Nat)"/>
    <property type="match status" value="1"/>
</dbReference>
<comment type="catalytic activity">
    <reaction evidence="4">
        <text>N-terminal L-lysyl-[protein] + L-leucyl-tRNA(Leu) = N-terminal L-leucyl-L-lysyl-[protein] + tRNA(Leu) + H(+)</text>
        <dbReference type="Rhea" id="RHEA:12340"/>
        <dbReference type="Rhea" id="RHEA-COMP:9613"/>
        <dbReference type="Rhea" id="RHEA-COMP:9622"/>
        <dbReference type="Rhea" id="RHEA-COMP:12670"/>
        <dbReference type="Rhea" id="RHEA-COMP:12671"/>
        <dbReference type="ChEBI" id="CHEBI:15378"/>
        <dbReference type="ChEBI" id="CHEBI:65249"/>
        <dbReference type="ChEBI" id="CHEBI:78442"/>
        <dbReference type="ChEBI" id="CHEBI:78494"/>
        <dbReference type="ChEBI" id="CHEBI:133043"/>
        <dbReference type="EC" id="2.3.2.6"/>
    </reaction>
</comment>
<dbReference type="OrthoDB" id="9790282at2"/>
<comment type="similarity">
    <text evidence="4">Belongs to the L/F-transferase family.</text>
</comment>
<dbReference type="NCBIfam" id="TIGR00667">
    <property type="entry name" value="aat"/>
    <property type="match status" value="1"/>
</dbReference>
<dbReference type="GO" id="GO:0030163">
    <property type="term" value="P:protein catabolic process"/>
    <property type="evidence" value="ECO:0007669"/>
    <property type="project" value="UniProtKB-UniRule"/>
</dbReference>
<keyword evidence="2 4" id="KW-0808">Transferase</keyword>
<comment type="subcellular location">
    <subcellularLocation>
        <location evidence="4">Cytoplasm</location>
    </subcellularLocation>
</comment>
<dbReference type="RefSeq" id="WP_105216010.1">
    <property type="nucleotide sequence ID" value="NZ_CP027062.1"/>
</dbReference>
<dbReference type="Gene3D" id="3.40.630.70">
    <property type="entry name" value="Leucyl/phenylalanyl-tRNA-protein transferase, C-terminal domain"/>
    <property type="match status" value="1"/>
</dbReference>
<keyword evidence="6" id="KW-1185">Reference proteome</keyword>
<comment type="catalytic activity">
    <reaction evidence="4">
        <text>N-terminal L-arginyl-[protein] + L-leucyl-tRNA(Leu) = N-terminal L-leucyl-L-arginyl-[protein] + tRNA(Leu) + H(+)</text>
        <dbReference type="Rhea" id="RHEA:50416"/>
        <dbReference type="Rhea" id="RHEA-COMP:9613"/>
        <dbReference type="Rhea" id="RHEA-COMP:9622"/>
        <dbReference type="Rhea" id="RHEA-COMP:12672"/>
        <dbReference type="Rhea" id="RHEA-COMP:12673"/>
        <dbReference type="ChEBI" id="CHEBI:15378"/>
        <dbReference type="ChEBI" id="CHEBI:64719"/>
        <dbReference type="ChEBI" id="CHEBI:78442"/>
        <dbReference type="ChEBI" id="CHEBI:78494"/>
        <dbReference type="ChEBI" id="CHEBI:133044"/>
        <dbReference type="EC" id="2.3.2.6"/>
    </reaction>
</comment>
<evidence type="ECO:0000256" key="2">
    <source>
        <dbReference type="ARBA" id="ARBA00022679"/>
    </source>
</evidence>